<dbReference type="InterPro" id="IPR046219">
    <property type="entry name" value="DUF6252"/>
</dbReference>
<dbReference type="RefSeq" id="WP_188220590.1">
    <property type="nucleotide sequence ID" value="NZ_NASZ01000011.1"/>
</dbReference>
<protein>
    <submittedName>
        <fullName evidence="1">Uncharacterized protein</fullName>
    </submittedName>
</protein>
<evidence type="ECO:0000313" key="2">
    <source>
        <dbReference type="Proteomes" id="UP000661715"/>
    </source>
</evidence>
<keyword evidence="2" id="KW-1185">Reference proteome</keyword>
<dbReference type="EMBL" id="NASZ01000011">
    <property type="protein sequence ID" value="MBD0725287.1"/>
    <property type="molecule type" value="Genomic_DNA"/>
</dbReference>
<comment type="caution">
    <text evidence="1">The sequence shown here is derived from an EMBL/GenBank/DDBJ whole genome shotgun (WGS) entry which is preliminary data.</text>
</comment>
<dbReference type="Proteomes" id="UP000661715">
    <property type="component" value="Unassembled WGS sequence"/>
</dbReference>
<dbReference type="Pfam" id="PF19765">
    <property type="entry name" value="DUF6252"/>
    <property type="match status" value="2"/>
</dbReference>
<accession>A0ABR7USC7</accession>
<evidence type="ECO:0000313" key="1">
    <source>
        <dbReference type="EMBL" id="MBD0725287.1"/>
    </source>
</evidence>
<proteinExistence type="predicted"/>
<organism evidence="1 2">
    <name type="scientific">Flavobacterium pokkalii</name>
    <dbReference type="NCBI Taxonomy" id="1940408"/>
    <lineage>
        <taxon>Bacteria</taxon>
        <taxon>Pseudomonadati</taxon>
        <taxon>Bacteroidota</taxon>
        <taxon>Flavobacteriia</taxon>
        <taxon>Flavobacteriales</taxon>
        <taxon>Flavobacteriaceae</taxon>
        <taxon>Flavobacterium</taxon>
    </lineage>
</organism>
<name>A0ABR7USC7_9FLAO</name>
<gene>
    <name evidence="1" type="ORF">B6A10_08860</name>
</gene>
<dbReference type="PROSITE" id="PS51257">
    <property type="entry name" value="PROKAR_LIPOPROTEIN"/>
    <property type="match status" value="1"/>
</dbReference>
<reference evidence="1 2" key="1">
    <citation type="journal article" date="2020" name="Microbiol. Res.">
        <title>Flavobacterium pokkalii sp. nov., a novel plant growth promoting native rhizobacteria isolated from pokkali rice grown in coastal saline affected agricultural regions of southern India, Kerala.</title>
        <authorList>
            <person name="Menon R.R."/>
            <person name="Kumari S."/>
            <person name="Viver T."/>
            <person name="Rameshkumar N."/>
        </authorList>
    </citation>
    <scope>NUCLEOTIDE SEQUENCE [LARGE SCALE GENOMIC DNA]</scope>
    <source>
        <strain evidence="1 2">L1I52</strain>
    </source>
</reference>
<sequence length="296" mass="31943">MKIAQFKPQFFVLFLATLFVSCVYEPVDGTVEPDPGSGGNTSGIFKADFNNNTWTAAETQVVISGNFIEISAIKSNGEGFAFQIEANETGTYAANVNIVAYSPAGSEYGYWSLNDDNPDENTGSITITKIDTEKKTISGTFQFKGYWSDPDTPRAAIEFKNGVFTDLPYITEEETNDSFSAKVGGTNFVSTDILAFEINSGADDWITIGASDTNMNEISISVRTGLAAGTTYPITVNRLTDDVQASYEDENGEHEAVSGSVKIISITEDRIQGTFSFTTNGTPSINVTEGSFDVAY</sequence>